<keyword evidence="4" id="KW-0408">Iron</keyword>
<keyword evidence="5" id="KW-0503">Monooxygenase</keyword>
<dbReference type="AlphaFoldDB" id="A0A540MKC0"/>
<evidence type="ECO:0000313" key="6">
    <source>
        <dbReference type="EMBL" id="TQD99233.1"/>
    </source>
</evidence>
<gene>
    <name evidence="6" type="ORF">C1H46_015147</name>
</gene>
<accession>A0A540MKC0</accession>
<evidence type="ECO:0000256" key="5">
    <source>
        <dbReference type="ARBA" id="ARBA00023033"/>
    </source>
</evidence>
<evidence type="ECO:0000313" key="7">
    <source>
        <dbReference type="Proteomes" id="UP000315295"/>
    </source>
</evidence>
<sequence length="88" mass="10276">MFHDIRADEVRSLICLFFRGSNSREFQSFEMKSTFFELTLNVLIRIIAGKRYYGEHMADLEEANWFKRIVTETFELSGATNIGDFVPA</sequence>
<dbReference type="STRING" id="106549.A0A540MKC0"/>
<keyword evidence="7" id="KW-1185">Reference proteome</keyword>
<protein>
    <submittedName>
        <fullName evidence="6">Uncharacterized protein</fullName>
    </submittedName>
</protein>
<dbReference type="InterPro" id="IPR050651">
    <property type="entry name" value="Plant_Cytochrome_P450_Monoox"/>
</dbReference>
<keyword evidence="3" id="KW-0560">Oxidoreductase</keyword>
<reference evidence="6 7" key="1">
    <citation type="journal article" date="2019" name="G3 (Bethesda)">
        <title>Sequencing of a Wild Apple (Malus baccata) Genome Unravels the Differences Between Cultivated and Wild Apple Species Regarding Disease Resistance and Cold Tolerance.</title>
        <authorList>
            <person name="Chen X."/>
        </authorList>
    </citation>
    <scope>NUCLEOTIDE SEQUENCE [LARGE SCALE GENOMIC DNA]</scope>
    <source>
        <strain evidence="7">cv. Shandingzi</strain>
        <tissue evidence="6">Leaves</tissue>
    </source>
</reference>
<organism evidence="6 7">
    <name type="scientific">Malus baccata</name>
    <name type="common">Siberian crab apple</name>
    <name type="synonym">Pyrus baccata</name>
    <dbReference type="NCBI Taxonomy" id="106549"/>
    <lineage>
        <taxon>Eukaryota</taxon>
        <taxon>Viridiplantae</taxon>
        <taxon>Streptophyta</taxon>
        <taxon>Embryophyta</taxon>
        <taxon>Tracheophyta</taxon>
        <taxon>Spermatophyta</taxon>
        <taxon>Magnoliopsida</taxon>
        <taxon>eudicotyledons</taxon>
        <taxon>Gunneridae</taxon>
        <taxon>Pentapetalae</taxon>
        <taxon>rosids</taxon>
        <taxon>fabids</taxon>
        <taxon>Rosales</taxon>
        <taxon>Rosaceae</taxon>
        <taxon>Amygdaloideae</taxon>
        <taxon>Maleae</taxon>
        <taxon>Malus</taxon>
    </lineage>
</organism>
<dbReference type="EMBL" id="VIEB01000239">
    <property type="protein sequence ID" value="TQD99233.1"/>
    <property type="molecule type" value="Genomic_DNA"/>
</dbReference>
<dbReference type="Proteomes" id="UP000315295">
    <property type="component" value="Unassembled WGS sequence"/>
</dbReference>
<dbReference type="GO" id="GO:0004497">
    <property type="term" value="F:monooxygenase activity"/>
    <property type="evidence" value="ECO:0007669"/>
    <property type="project" value="UniProtKB-KW"/>
</dbReference>
<name>A0A540MKC0_MALBA</name>
<evidence type="ECO:0000256" key="2">
    <source>
        <dbReference type="ARBA" id="ARBA00022723"/>
    </source>
</evidence>
<keyword evidence="2" id="KW-0479">Metal-binding</keyword>
<dbReference type="PANTHER" id="PTHR47947:SF3">
    <property type="entry name" value="CYTOCHROME P450 81D1-LIKE"/>
    <property type="match status" value="1"/>
</dbReference>
<dbReference type="PANTHER" id="PTHR47947">
    <property type="entry name" value="CYTOCHROME P450 82C3-RELATED"/>
    <property type="match status" value="1"/>
</dbReference>
<comment type="caution">
    <text evidence="6">The sequence shown here is derived from an EMBL/GenBank/DDBJ whole genome shotgun (WGS) entry which is preliminary data.</text>
</comment>
<evidence type="ECO:0000256" key="3">
    <source>
        <dbReference type="ARBA" id="ARBA00023002"/>
    </source>
</evidence>
<dbReference type="GO" id="GO:0046872">
    <property type="term" value="F:metal ion binding"/>
    <property type="evidence" value="ECO:0007669"/>
    <property type="project" value="UniProtKB-KW"/>
</dbReference>
<proteinExistence type="predicted"/>
<keyword evidence="1" id="KW-0349">Heme</keyword>
<evidence type="ECO:0000256" key="4">
    <source>
        <dbReference type="ARBA" id="ARBA00023004"/>
    </source>
</evidence>
<evidence type="ECO:0000256" key="1">
    <source>
        <dbReference type="ARBA" id="ARBA00022617"/>
    </source>
</evidence>